<comment type="caution">
    <text evidence="2">The sequence shown here is derived from an EMBL/GenBank/DDBJ whole genome shotgun (WGS) entry which is preliminary data.</text>
</comment>
<dbReference type="InterPro" id="IPR029063">
    <property type="entry name" value="SAM-dependent_MTases_sf"/>
</dbReference>
<dbReference type="GO" id="GO:0008757">
    <property type="term" value="F:S-adenosylmethionine-dependent methyltransferase activity"/>
    <property type="evidence" value="ECO:0007669"/>
    <property type="project" value="InterPro"/>
</dbReference>
<dbReference type="AlphaFoldDB" id="A0A8J7SEB2"/>
<dbReference type="EMBL" id="JAEHHL010000005">
    <property type="protein sequence ID" value="MBK0399391.1"/>
    <property type="molecule type" value="Genomic_DNA"/>
</dbReference>
<keyword evidence="2" id="KW-0808">Transferase</keyword>
<dbReference type="GO" id="GO:0032259">
    <property type="term" value="P:methylation"/>
    <property type="evidence" value="ECO:0007669"/>
    <property type="project" value="UniProtKB-KW"/>
</dbReference>
<evidence type="ECO:0000313" key="2">
    <source>
        <dbReference type="EMBL" id="MBK0399391.1"/>
    </source>
</evidence>
<dbReference type="Gene3D" id="3.40.50.150">
    <property type="entry name" value="Vaccinia Virus protein VP39"/>
    <property type="match status" value="1"/>
</dbReference>
<dbReference type="InterPro" id="IPR013216">
    <property type="entry name" value="Methyltransf_11"/>
</dbReference>
<evidence type="ECO:0000313" key="3">
    <source>
        <dbReference type="Proteomes" id="UP000655420"/>
    </source>
</evidence>
<proteinExistence type="predicted"/>
<accession>A0A8J7SEB2</accession>
<dbReference type="InterPro" id="IPR050508">
    <property type="entry name" value="Methyltransf_Superfamily"/>
</dbReference>
<gene>
    <name evidence="2" type="ORF">H0I76_09330</name>
</gene>
<evidence type="ECO:0000259" key="1">
    <source>
        <dbReference type="Pfam" id="PF08241"/>
    </source>
</evidence>
<sequence>MPDLYLRIADQPDEVLDAVAAAMDKRAAEPAMQEICADYMAGLPRGTGHLLEVGCGNGATSALLRENLAPKAMTGVDPSYGLIARARQRFAGEDGVRFLPGDAVNTGQDGASCQAVVAHTVYSHLPDPAGALAEAYRVLEPGGVLAIFDGDYATNTVELYPGDPLQAAMAAVQRNLIHDPYVMRRLPALLSEAGFRLRKTRAHGYMQTEKPDYLLSLIARGVDAAASTGECGDDLATGFKSEAERRVKDGSFYGAILFVSMIAEKPKDASRAPAAR</sequence>
<dbReference type="SUPFAM" id="SSF53335">
    <property type="entry name" value="S-adenosyl-L-methionine-dependent methyltransferases"/>
    <property type="match status" value="1"/>
</dbReference>
<keyword evidence="2" id="KW-0489">Methyltransferase</keyword>
<dbReference type="Pfam" id="PF08241">
    <property type="entry name" value="Methyltransf_11"/>
    <property type="match status" value="1"/>
</dbReference>
<dbReference type="Proteomes" id="UP000655420">
    <property type="component" value="Unassembled WGS sequence"/>
</dbReference>
<name>A0A8J7SEB2_9RHOB</name>
<dbReference type="RefSeq" id="WP_200609600.1">
    <property type="nucleotide sequence ID" value="NZ_JAEHHL010000005.1"/>
</dbReference>
<protein>
    <submittedName>
        <fullName evidence="2">Methyltransferase domain-containing protein</fullName>
    </submittedName>
</protein>
<dbReference type="PANTHER" id="PTHR42912">
    <property type="entry name" value="METHYLTRANSFERASE"/>
    <property type="match status" value="1"/>
</dbReference>
<reference evidence="2" key="1">
    <citation type="submission" date="2020-12" db="EMBL/GenBank/DDBJ databases">
        <title>Bacterial taxonomy.</title>
        <authorList>
            <person name="Pan X."/>
        </authorList>
    </citation>
    <scope>NUCLEOTIDE SEQUENCE</scope>
    <source>
        <strain evidence="2">M0105</strain>
    </source>
</reference>
<feature type="domain" description="Methyltransferase type 11" evidence="1">
    <location>
        <begin position="51"/>
        <end position="147"/>
    </location>
</feature>
<dbReference type="CDD" id="cd02440">
    <property type="entry name" value="AdoMet_MTases"/>
    <property type="match status" value="1"/>
</dbReference>
<keyword evidence="3" id="KW-1185">Reference proteome</keyword>
<dbReference type="PANTHER" id="PTHR42912:SF93">
    <property type="entry name" value="N6-ADENOSINE-METHYLTRANSFERASE TMT1A"/>
    <property type="match status" value="1"/>
</dbReference>
<organism evidence="2 3">
    <name type="scientific">Thermohalobaculum xanthum</name>
    <dbReference type="NCBI Taxonomy" id="2753746"/>
    <lineage>
        <taxon>Bacteria</taxon>
        <taxon>Pseudomonadati</taxon>
        <taxon>Pseudomonadota</taxon>
        <taxon>Alphaproteobacteria</taxon>
        <taxon>Rhodobacterales</taxon>
        <taxon>Paracoccaceae</taxon>
        <taxon>Thermohalobaculum</taxon>
    </lineage>
</organism>